<organism evidence="1 2">
    <name type="scientific">Beggiatoa leptomitoformis</name>
    <dbReference type="NCBI Taxonomy" id="288004"/>
    <lineage>
        <taxon>Bacteria</taxon>
        <taxon>Pseudomonadati</taxon>
        <taxon>Pseudomonadota</taxon>
        <taxon>Gammaproteobacteria</taxon>
        <taxon>Thiotrichales</taxon>
        <taxon>Thiotrichaceae</taxon>
        <taxon>Beggiatoa</taxon>
    </lineage>
</organism>
<keyword evidence="2" id="KW-1185">Reference proteome</keyword>
<dbReference type="Proteomes" id="UP000234271">
    <property type="component" value="Chromosome"/>
</dbReference>
<accession>A0A2N9YED0</accession>
<sequence>MHEEGDKITLPLRASRPLRCGETGKEKYLEQLNLSDEQCLLLWDLGTVARGFKLLVYPQTEVLGYGWIWMNSPEIRKALQRLAELLESIEYCIIEVYSGVYFRLALPANSIFFDEDNYVYDLSEQVIKGKYSNRILKRE</sequence>
<evidence type="ECO:0000313" key="1">
    <source>
        <dbReference type="EMBL" id="AUI68840.2"/>
    </source>
</evidence>
<gene>
    <name evidence="1" type="ORF">BLE401_09050</name>
</gene>
<protein>
    <submittedName>
        <fullName evidence="1">Uncharacterized protein</fullName>
    </submittedName>
</protein>
<name>A0A2N9YED0_9GAMM</name>
<reference evidence="2" key="1">
    <citation type="submission" date="2016-12" db="EMBL/GenBank/DDBJ databases">
        <title>Complete Genome Sequence of Beggiatoa leptomitiformis D-401.</title>
        <authorList>
            <person name="Fomenkov A."/>
            <person name="Vincze T."/>
            <person name="Grabovich M."/>
            <person name="Anton B.P."/>
            <person name="Dubinina G."/>
            <person name="Orlova M."/>
            <person name="Belousova E."/>
            <person name="Roberts R.J."/>
        </authorList>
    </citation>
    <scope>NUCLEOTIDE SEQUENCE [LARGE SCALE GENOMIC DNA]</scope>
    <source>
        <strain evidence="2">D-401</strain>
    </source>
</reference>
<dbReference type="STRING" id="288004.AL038_15205"/>
<evidence type="ECO:0000313" key="2">
    <source>
        <dbReference type="Proteomes" id="UP000234271"/>
    </source>
</evidence>
<dbReference type="EMBL" id="CP018889">
    <property type="protein sequence ID" value="AUI68840.2"/>
    <property type="molecule type" value="Genomic_DNA"/>
</dbReference>
<dbReference type="RefSeq" id="WP_145917117.1">
    <property type="nucleotide sequence ID" value="NZ_CP012373.2"/>
</dbReference>
<proteinExistence type="predicted"/>
<dbReference type="AlphaFoldDB" id="A0A2N9YED0"/>